<evidence type="ECO:0000259" key="1">
    <source>
        <dbReference type="Pfam" id="PF12728"/>
    </source>
</evidence>
<reference evidence="2 3" key="1">
    <citation type="submission" date="2022-07" db="EMBL/GenBank/DDBJ databases">
        <title>Fecal culturing of patients with breast cancer.</title>
        <authorList>
            <person name="Teng N.M.Y."/>
            <person name="Kiu R."/>
            <person name="Evans R."/>
            <person name="Baker D.J."/>
            <person name="Zenner C."/>
            <person name="Robinson S.D."/>
            <person name="Hall L.J."/>
        </authorList>
    </citation>
    <scope>NUCLEOTIDE SEQUENCE [LARGE SCALE GENOMIC DNA]</scope>
    <source>
        <strain evidence="2 3">LH1063</strain>
    </source>
</reference>
<dbReference type="EMBL" id="JANDHW010000005">
    <property type="protein sequence ID" value="MCP9611733.1"/>
    <property type="molecule type" value="Genomic_DNA"/>
</dbReference>
<dbReference type="InterPro" id="IPR041657">
    <property type="entry name" value="HTH_17"/>
</dbReference>
<dbReference type="RefSeq" id="WP_255026720.1">
    <property type="nucleotide sequence ID" value="NZ_JANDHW010000005.1"/>
</dbReference>
<evidence type="ECO:0000313" key="3">
    <source>
        <dbReference type="Proteomes" id="UP001205603"/>
    </source>
</evidence>
<protein>
    <submittedName>
        <fullName evidence="2">Helix-turn-helix domain-containing protein</fullName>
    </submittedName>
</protein>
<gene>
    <name evidence="2" type="ORF">NMU02_06485</name>
</gene>
<dbReference type="Pfam" id="PF12728">
    <property type="entry name" value="HTH_17"/>
    <property type="match status" value="1"/>
</dbReference>
<evidence type="ECO:0000313" key="2">
    <source>
        <dbReference type="EMBL" id="MCP9611733.1"/>
    </source>
</evidence>
<feature type="domain" description="Helix-turn-helix" evidence="1">
    <location>
        <begin position="45"/>
        <end position="91"/>
    </location>
</feature>
<sequence>MTKNEITFDNLPAAVGYLIEEIREIKDLVSRSTEPLPNKNMPVGIDEACRIVGKAKSTIYTSVQKGLIPCCKVGQKLYFYEHELLDWIAAGRKKCIAETKADIEMQMQKSVRNKPRNSSFLE</sequence>
<accession>A0ABT1MGG5</accession>
<comment type="caution">
    <text evidence="2">The sequence shown here is derived from an EMBL/GenBank/DDBJ whole genome shotgun (WGS) entry which is preliminary data.</text>
</comment>
<organism evidence="2 3">
    <name type="scientific">Coprobacter tertius</name>
    <dbReference type="NCBI Taxonomy" id="2944915"/>
    <lineage>
        <taxon>Bacteria</taxon>
        <taxon>Pseudomonadati</taxon>
        <taxon>Bacteroidota</taxon>
        <taxon>Bacteroidia</taxon>
        <taxon>Bacteroidales</taxon>
        <taxon>Barnesiellaceae</taxon>
        <taxon>Coprobacter</taxon>
    </lineage>
</organism>
<keyword evidence="3" id="KW-1185">Reference proteome</keyword>
<dbReference type="Proteomes" id="UP001205603">
    <property type="component" value="Unassembled WGS sequence"/>
</dbReference>
<proteinExistence type="predicted"/>
<name>A0ABT1MGG5_9BACT</name>